<proteinExistence type="predicted"/>
<evidence type="ECO:0008006" key="4">
    <source>
        <dbReference type="Google" id="ProtNLM"/>
    </source>
</evidence>
<dbReference type="EMBL" id="CM029050">
    <property type="protein sequence ID" value="KAG2567757.1"/>
    <property type="molecule type" value="Genomic_DNA"/>
</dbReference>
<reference evidence="2" key="1">
    <citation type="submission" date="2020-05" db="EMBL/GenBank/DDBJ databases">
        <title>WGS assembly of Panicum virgatum.</title>
        <authorList>
            <person name="Lovell J.T."/>
            <person name="Jenkins J."/>
            <person name="Shu S."/>
            <person name="Juenger T.E."/>
            <person name="Schmutz J."/>
        </authorList>
    </citation>
    <scope>NUCLEOTIDE SEQUENCE</scope>
    <source>
        <strain evidence="2">AP13</strain>
    </source>
</reference>
<evidence type="ECO:0000313" key="2">
    <source>
        <dbReference type="EMBL" id="KAG2567757.1"/>
    </source>
</evidence>
<sequence>MAATAPSLAPVLSPSLSPAMAPTTPASPKASDRKVVPLTMADEVELEEKHVLAVDDSSVDKAVTVKILRSSNYRVTTVDSAARVLKGLLPDENSI</sequence>
<comment type="caution">
    <text evidence="2">The sequence shown here is derived from an EMBL/GenBank/DDBJ whole genome shotgun (WGS) entry which is preliminary data.</text>
</comment>
<gene>
    <name evidence="2" type="ORF">PVAP13_7NG266100</name>
</gene>
<name>A0A8T0PYS5_PANVG</name>
<dbReference type="Proteomes" id="UP000823388">
    <property type="component" value="Chromosome 7N"/>
</dbReference>
<dbReference type="Gene3D" id="3.40.50.2300">
    <property type="match status" value="1"/>
</dbReference>
<keyword evidence="3" id="KW-1185">Reference proteome</keyword>
<feature type="region of interest" description="Disordered" evidence="1">
    <location>
        <begin position="1"/>
        <end position="34"/>
    </location>
</feature>
<dbReference type="AlphaFoldDB" id="A0A8T0PYS5"/>
<accession>A0A8T0PYS5</accession>
<evidence type="ECO:0000256" key="1">
    <source>
        <dbReference type="SAM" id="MobiDB-lite"/>
    </source>
</evidence>
<feature type="compositionally biased region" description="Low complexity" evidence="1">
    <location>
        <begin position="1"/>
        <end position="29"/>
    </location>
</feature>
<organism evidence="2 3">
    <name type="scientific">Panicum virgatum</name>
    <name type="common">Blackwell switchgrass</name>
    <dbReference type="NCBI Taxonomy" id="38727"/>
    <lineage>
        <taxon>Eukaryota</taxon>
        <taxon>Viridiplantae</taxon>
        <taxon>Streptophyta</taxon>
        <taxon>Embryophyta</taxon>
        <taxon>Tracheophyta</taxon>
        <taxon>Spermatophyta</taxon>
        <taxon>Magnoliopsida</taxon>
        <taxon>Liliopsida</taxon>
        <taxon>Poales</taxon>
        <taxon>Poaceae</taxon>
        <taxon>PACMAD clade</taxon>
        <taxon>Panicoideae</taxon>
        <taxon>Panicodae</taxon>
        <taxon>Paniceae</taxon>
        <taxon>Panicinae</taxon>
        <taxon>Panicum</taxon>
        <taxon>Panicum sect. Hiantes</taxon>
    </lineage>
</organism>
<evidence type="ECO:0000313" key="3">
    <source>
        <dbReference type="Proteomes" id="UP000823388"/>
    </source>
</evidence>
<protein>
    <recommendedName>
        <fullName evidence="4">Response regulatory domain-containing protein</fullName>
    </recommendedName>
</protein>